<organism evidence="1 2">
    <name type="scientific">Plutella xylostella</name>
    <name type="common">Diamondback moth</name>
    <name type="synonym">Plutella maculipennis</name>
    <dbReference type="NCBI Taxonomy" id="51655"/>
    <lineage>
        <taxon>Eukaryota</taxon>
        <taxon>Metazoa</taxon>
        <taxon>Ecdysozoa</taxon>
        <taxon>Arthropoda</taxon>
        <taxon>Hexapoda</taxon>
        <taxon>Insecta</taxon>
        <taxon>Pterygota</taxon>
        <taxon>Neoptera</taxon>
        <taxon>Endopterygota</taxon>
        <taxon>Lepidoptera</taxon>
        <taxon>Glossata</taxon>
        <taxon>Ditrysia</taxon>
        <taxon>Yponomeutoidea</taxon>
        <taxon>Plutellidae</taxon>
        <taxon>Plutella</taxon>
    </lineage>
</organism>
<sequence>MDADLLKSLLGAIRDAVTPKPQCDDVALPLFDPDKSQNGASSWCKSVDDLSAEFKWSSLQLVAKAGKALRGSALSWFESWEPENGRTWENFKTDITSLYPERKNLSEKLTKAVLFTSDSSDSYCEYAREK</sequence>
<dbReference type="EMBL" id="JAHIBW010000037">
    <property type="protein sequence ID" value="KAG7295010.1"/>
    <property type="molecule type" value="Genomic_DNA"/>
</dbReference>
<name>A0ABQ7PQ32_PLUXY</name>
<reference evidence="1 2" key="1">
    <citation type="submission" date="2021-06" db="EMBL/GenBank/DDBJ databases">
        <title>A haploid diamondback moth (Plutella xylostella L.) genome assembly resolves 31 chromosomes and identifies a diamide resistance mutation.</title>
        <authorList>
            <person name="Ward C.M."/>
            <person name="Perry K.D."/>
            <person name="Baker G."/>
            <person name="Powis K."/>
            <person name="Heckel D.G."/>
            <person name="Baxter S.W."/>
        </authorList>
    </citation>
    <scope>NUCLEOTIDE SEQUENCE [LARGE SCALE GENOMIC DNA]</scope>
    <source>
        <strain evidence="1 2">LV</strain>
        <tissue evidence="1">Single pupa</tissue>
    </source>
</reference>
<evidence type="ECO:0000313" key="2">
    <source>
        <dbReference type="Proteomes" id="UP000823941"/>
    </source>
</evidence>
<comment type="caution">
    <text evidence="1">The sequence shown here is derived from an EMBL/GenBank/DDBJ whole genome shotgun (WGS) entry which is preliminary data.</text>
</comment>
<keyword evidence="2" id="KW-1185">Reference proteome</keyword>
<evidence type="ECO:0000313" key="1">
    <source>
        <dbReference type="EMBL" id="KAG7295010.1"/>
    </source>
</evidence>
<gene>
    <name evidence="1" type="ORF">JYU34_022581</name>
</gene>
<protein>
    <recommendedName>
        <fullName evidence="3">Retrotransposon gag domain-containing protein</fullName>
    </recommendedName>
</protein>
<dbReference type="Proteomes" id="UP000823941">
    <property type="component" value="Unassembled WGS sequence"/>
</dbReference>
<evidence type="ECO:0008006" key="3">
    <source>
        <dbReference type="Google" id="ProtNLM"/>
    </source>
</evidence>
<accession>A0ABQ7PQ32</accession>
<proteinExistence type="predicted"/>